<evidence type="ECO:0000259" key="2">
    <source>
        <dbReference type="Pfam" id="PF26186"/>
    </source>
</evidence>
<feature type="domain" description="NPHP4 C2-like" evidence="2">
    <location>
        <begin position="146"/>
        <end position="274"/>
    </location>
</feature>
<dbReference type="GO" id="GO:1904491">
    <property type="term" value="P:protein localization to ciliary transition zone"/>
    <property type="evidence" value="ECO:0007669"/>
    <property type="project" value="TreeGrafter"/>
</dbReference>
<dbReference type="InterPro" id="IPR058687">
    <property type="entry name" value="Ig_NPHP4_1st"/>
</dbReference>
<dbReference type="WBParaSite" id="PEQ_0001208801-mRNA-1">
    <property type="protein sequence ID" value="PEQ_0001208801-mRNA-1"/>
    <property type="gene ID" value="PEQ_0001208801"/>
</dbReference>
<feature type="region of interest" description="Disordered" evidence="1">
    <location>
        <begin position="1"/>
        <end position="27"/>
    </location>
</feature>
<sequence length="480" mass="54350">MENVGDLRPNDWTRKSDVQSDVDEMTKSVKKVVEQPIPMPKPRKERQPLILPPIPFPRASLADDASVAKSCETINRLFEKQKNKEAHNIQYRIPAARISSIPHATLAKLMQTNFTPIFDRNGDKPTSIDVDNLKKANMSIDGSTASHTNPPQSVFFTMNFYRFQQITSERLLVYRGNDDETQSQPCVLKRVGNDGKLIEIQGDGFTVKYTVDRNSIPDGEEDDFISYLLLNNLAVDVWDADSLLPRGCANLPLNCLMRQGCEAVQANLQVPVVESALPSSPQINFVLLVHLTHSRTSAIPLSPIHETAMQRFLAAQKWYYANIQKAKKVLCWKLSPKMSINTGLHTAQKNLVTKGSLKRFIFHQELEAYKKLRNESKASKLLKAVFKAITTEHSVVLDNEAWDFFKRSNDIHSPVERDLFNVTTGVDGDREVRIFLKAMEAIFVPFKYDAFIPSKERRNSEVKDQPLVHGVAVDAAVWYN</sequence>
<dbReference type="Proteomes" id="UP000887564">
    <property type="component" value="Unplaced"/>
</dbReference>
<dbReference type="PANTHER" id="PTHR31043:SF3">
    <property type="entry name" value="NEPHROCYSTIN-4"/>
    <property type="match status" value="1"/>
</dbReference>
<dbReference type="AlphaFoldDB" id="A0A914S0I5"/>
<reference evidence="5" key="1">
    <citation type="submission" date="2022-11" db="UniProtKB">
        <authorList>
            <consortium name="WormBaseParasite"/>
        </authorList>
    </citation>
    <scope>IDENTIFICATION</scope>
</reference>
<dbReference type="GO" id="GO:0097546">
    <property type="term" value="C:ciliary base"/>
    <property type="evidence" value="ECO:0007669"/>
    <property type="project" value="TreeGrafter"/>
</dbReference>
<dbReference type="GO" id="GO:0090090">
    <property type="term" value="P:negative regulation of canonical Wnt signaling pathway"/>
    <property type="evidence" value="ECO:0007669"/>
    <property type="project" value="InterPro"/>
</dbReference>
<evidence type="ECO:0000259" key="3">
    <source>
        <dbReference type="Pfam" id="PF26190"/>
    </source>
</evidence>
<dbReference type="Pfam" id="PF26186">
    <property type="entry name" value="NPHP4_C2_3rd"/>
    <property type="match status" value="1"/>
</dbReference>
<feature type="domain" description="NPHP4 Ig-like" evidence="3">
    <location>
        <begin position="390"/>
        <end position="458"/>
    </location>
</feature>
<name>A0A914S0I5_PAREQ</name>
<dbReference type="GO" id="GO:0097730">
    <property type="term" value="C:non-motile cilium"/>
    <property type="evidence" value="ECO:0007669"/>
    <property type="project" value="InterPro"/>
</dbReference>
<dbReference type="InterPro" id="IPR058765">
    <property type="entry name" value="NPHP4_C2-like"/>
</dbReference>
<dbReference type="GO" id="GO:0036064">
    <property type="term" value="C:ciliary basal body"/>
    <property type="evidence" value="ECO:0007669"/>
    <property type="project" value="TreeGrafter"/>
</dbReference>
<proteinExistence type="predicted"/>
<dbReference type="PANTHER" id="PTHR31043">
    <property type="entry name" value="NEPHROCYSTIN-4"/>
    <property type="match status" value="1"/>
</dbReference>
<feature type="compositionally biased region" description="Basic and acidic residues" evidence="1">
    <location>
        <begin position="8"/>
        <end position="27"/>
    </location>
</feature>
<evidence type="ECO:0000313" key="4">
    <source>
        <dbReference type="Proteomes" id="UP000887564"/>
    </source>
</evidence>
<dbReference type="GO" id="GO:0035869">
    <property type="term" value="C:ciliary transition zone"/>
    <property type="evidence" value="ECO:0007669"/>
    <property type="project" value="TreeGrafter"/>
</dbReference>
<accession>A0A914S0I5</accession>
<dbReference type="InterPro" id="IPR029775">
    <property type="entry name" value="NPHP4"/>
</dbReference>
<evidence type="ECO:0000313" key="5">
    <source>
        <dbReference type="WBParaSite" id="PEQ_0001208801-mRNA-1"/>
    </source>
</evidence>
<keyword evidence="4" id="KW-1185">Reference proteome</keyword>
<protein>
    <submittedName>
        <fullName evidence="5">Uncharacterized protein</fullName>
    </submittedName>
</protein>
<evidence type="ECO:0000256" key="1">
    <source>
        <dbReference type="SAM" id="MobiDB-lite"/>
    </source>
</evidence>
<dbReference type="Pfam" id="PF26190">
    <property type="entry name" value="Ig_NPHP4_1st"/>
    <property type="match status" value="1"/>
</dbReference>
<organism evidence="4 5">
    <name type="scientific">Parascaris equorum</name>
    <name type="common">Equine roundworm</name>
    <dbReference type="NCBI Taxonomy" id="6256"/>
    <lineage>
        <taxon>Eukaryota</taxon>
        <taxon>Metazoa</taxon>
        <taxon>Ecdysozoa</taxon>
        <taxon>Nematoda</taxon>
        <taxon>Chromadorea</taxon>
        <taxon>Rhabditida</taxon>
        <taxon>Spirurina</taxon>
        <taxon>Ascaridomorpha</taxon>
        <taxon>Ascaridoidea</taxon>
        <taxon>Ascarididae</taxon>
        <taxon>Parascaris</taxon>
    </lineage>
</organism>